<dbReference type="CDD" id="cd05466">
    <property type="entry name" value="PBP2_LTTR_substrate"/>
    <property type="match status" value="1"/>
</dbReference>
<keyword evidence="2" id="KW-0805">Transcription regulation</keyword>
<dbReference type="SUPFAM" id="SSF53850">
    <property type="entry name" value="Periplasmic binding protein-like II"/>
    <property type="match status" value="1"/>
</dbReference>
<dbReference type="SUPFAM" id="SSF46785">
    <property type="entry name" value="Winged helix' DNA-binding domain"/>
    <property type="match status" value="1"/>
</dbReference>
<reference evidence="8" key="1">
    <citation type="submission" date="2019-01" db="EMBL/GenBank/DDBJ databases">
        <title>Cytophagaceae bacterium strain CAR-16.</title>
        <authorList>
            <person name="Chen W.-M."/>
        </authorList>
    </citation>
    <scope>NUCLEOTIDE SEQUENCE [LARGE SCALE GENOMIC DNA]</scope>
    <source>
        <strain evidence="8">CHR27</strain>
    </source>
</reference>
<evidence type="ECO:0000256" key="4">
    <source>
        <dbReference type="ARBA" id="ARBA00023163"/>
    </source>
</evidence>
<evidence type="ECO:0000256" key="1">
    <source>
        <dbReference type="ARBA" id="ARBA00009437"/>
    </source>
</evidence>
<feature type="region of interest" description="Disordered" evidence="5">
    <location>
        <begin position="167"/>
        <end position="192"/>
    </location>
</feature>
<evidence type="ECO:0000256" key="3">
    <source>
        <dbReference type="ARBA" id="ARBA00023125"/>
    </source>
</evidence>
<dbReference type="OrthoDB" id="464481at2"/>
<evidence type="ECO:0000259" key="6">
    <source>
        <dbReference type="PROSITE" id="PS50931"/>
    </source>
</evidence>
<dbReference type="Gene3D" id="3.40.190.290">
    <property type="match status" value="1"/>
</dbReference>
<name>A0A4Q1KKX6_9SPHN</name>
<accession>A0A4Q1KKX6</accession>
<evidence type="ECO:0000313" key="8">
    <source>
        <dbReference type="Proteomes" id="UP000290958"/>
    </source>
</evidence>
<dbReference type="Gene3D" id="1.10.10.10">
    <property type="entry name" value="Winged helix-like DNA-binding domain superfamily/Winged helix DNA-binding domain"/>
    <property type="match status" value="1"/>
</dbReference>
<keyword evidence="8" id="KW-1185">Reference proteome</keyword>
<evidence type="ECO:0000313" key="7">
    <source>
        <dbReference type="EMBL" id="RXR30010.1"/>
    </source>
</evidence>
<keyword evidence="3" id="KW-0238">DNA-binding</keyword>
<dbReference type="GO" id="GO:0032993">
    <property type="term" value="C:protein-DNA complex"/>
    <property type="evidence" value="ECO:0007669"/>
    <property type="project" value="TreeGrafter"/>
</dbReference>
<keyword evidence="4" id="KW-0804">Transcription</keyword>
<gene>
    <name evidence="7" type="ORF">EQG66_05655</name>
</gene>
<dbReference type="InterPro" id="IPR000847">
    <property type="entry name" value="LysR_HTH_N"/>
</dbReference>
<organism evidence="7 8">
    <name type="scientific">Sphingobium fluviale</name>
    <dbReference type="NCBI Taxonomy" id="2506423"/>
    <lineage>
        <taxon>Bacteria</taxon>
        <taxon>Pseudomonadati</taxon>
        <taxon>Pseudomonadota</taxon>
        <taxon>Alphaproteobacteria</taxon>
        <taxon>Sphingomonadales</taxon>
        <taxon>Sphingomonadaceae</taxon>
        <taxon>Sphingobium</taxon>
    </lineage>
</organism>
<dbReference type="InterPro" id="IPR005119">
    <property type="entry name" value="LysR_subst-bd"/>
</dbReference>
<dbReference type="PANTHER" id="PTHR30346">
    <property type="entry name" value="TRANSCRIPTIONAL DUAL REGULATOR HCAR-RELATED"/>
    <property type="match status" value="1"/>
</dbReference>
<dbReference type="PROSITE" id="PS50931">
    <property type="entry name" value="HTH_LYSR"/>
    <property type="match status" value="1"/>
</dbReference>
<dbReference type="GO" id="GO:0003700">
    <property type="term" value="F:DNA-binding transcription factor activity"/>
    <property type="evidence" value="ECO:0007669"/>
    <property type="project" value="InterPro"/>
</dbReference>
<dbReference type="Pfam" id="PF03466">
    <property type="entry name" value="LysR_substrate"/>
    <property type="match status" value="1"/>
</dbReference>
<comment type="caution">
    <text evidence="7">The sequence shown here is derived from an EMBL/GenBank/DDBJ whole genome shotgun (WGS) entry which is preliminary data.</text>
</comment>
<evidence type="ECO:0000256" key="5">
    <source>
        <dbReference type="SAM" id="MobiDB-lite"/>
    </source>
</evidence>
<dbReference type="Pfam" id="PF00126">
    <property type="entry name" value="HTH_1"/>
    <property type="match status" value="1"/>
</dbReference>
<dbReference type="PANTHER" id="PTHR30346:SF28">
    <property type="entry name" value="HTH-TYPE TRANSCRIPTIONAL REGULATOR CYNR"/>
    <property type="match status" value="1"/>
</dbReference>
<dbReference type="Proteomes" id="UP000290958">
    <property type="component" value="Unassembled WGS sequence"/>
</dbReference>
<feature type="domain" description="HTH lysR-type" evidence="6">
    <location>
        <begin position="30"/>
        <end position="84"/>
    </location>
</feature>
<comment type="similarity">
    <text evidence="1">Belongs to the LysR transcriptional regulatory family.</text>
</comment>
<dbReference type="InterPro" id="IPR036388">
    <property type="entry name" value="WH-like_DNA-bd_sf"/>
</dbReference>
<proteinExistence type="inferred from homology"/>
<sequence>MRFETRHCRLPLTLLLRLAYPRLMSGQIAQQFDVFARLVATGNIAACSEALRLSPATVIETMNDFEDKVGVQIFRIEDGSVELTEAGRRIVAALGEMPPDGASDWTEALIVSDEENRPAMSGKPYPDEPRPHALEIETVAYEPLDEDAPVSPKHFRPHRPLAIPPLPADVPAAETPTQEPEAEALRSAGLPPSRTPVQTITLASHPAIFSHFQEALLAFEDASPDIGITLMLESIDEEQATRLFYERKADIAYYYALAEGRSFPSRYAWSERISLFVSADHPLAAEEALGAREIAALPYAALKPGNLSRLLAEQALSESGLALPAPELETDDLYAIMKHLKEGTACFPAFGPMARDFGKMRGIERLAYASGLPQVQVRQAIRPALAQDPAVQALAEFLFR</sequence>
<dbReference type="AlphaFoldDB" id="A0A4Q1KKX6"/>
<dbReference type="InterPro" id="IPR036390">
    <property type="entry name" value="WH_DNA-bd_sf"/>
</dbReference>
<dbReference type="GO" id="GO:0003677">
    <property type="term" value="F:DNA binding"/>
    <property type="evidence" value="ECO:0007669"/>
    <property type="project" value="UniProtKB-KW"/>
</dbReference>
<dbReference type="EMBL" id="SBKP01000003">
    <property type="protein sequence ID" value="RXR30010.1"/>
    <property type="molecule type" value="Genomic_DNA"/>
</dbReference>
<protein>
    <submittedName>
        <fullName evidence="7">LysR family transcriptional regulator</fullName>
    </submittedName>
</protein>
<evidence type="ECO:0000256" key="2">
    <source>
        <dbReference type="ARBA" id="ARBA00023015"/>
    </source>
</evidence>